<keyword evidence="1" id="KW-0732">Signal</keyword>
<organism evidence="2 3">
    <name type="scientific">Synoicihabitans lomoniglobus</name>
    <dbReference type="NCBI Taxonomy" id="2909285"/>
    <lineage>
        <taxon>Bacteria</taxon>
        <taxon>Pseudomonadati</taxon>
        <taxon>Verrucomicrobiota</taxon>
        <taxon>Opitutia</taxon>
        <taxon>Opitutales</taxon>
        <taxon>Opitutaceae</taxon>
        <taxon>Synoicihabitans</taxon>
    </lineage>
</organism>
<dbReference type="KEGG" id="slom:PXH66_22665"/>
<dbReference type="RefSeq" id="WP_330929536.1">
    <property type="nucleotide sequence ID" value="NZ_CP119075.1"/>
</dbReference>
<keyword evidence="3" id="KW-1185">Reference proteome</keyword>
<dbReference type="AlphaFoldDB" id="A0AAF0CNZ9"/>
<feature type="chain" id="PRO_5042174313" evidence="1">
    <location>
        <begin position="22"/>
        <end position="442"/>
    </location>
</feature>
<protein>
    <submittedName>
        <fullName evidence="2">Uncharacterized protein</fullName>
    </submittedName>
</protein>
<gene>
    <name evidence="2" type="ORF">PXH66_22665</name>
</gene>
<evidence type="ECO:0000256" key="1">
    <source>
        <dbReference type="SAM" id="SignalP"/>
    </source>
</evidence>
<evidence type="ECO:0000313" key="2">
    <source>
        <dbReference type="EMBL" id="WED65150.1"/>
    </source>
</evidence>
<name>A0AAF0CNZ9_9BACT</name>
<accession>A0AAF0CNZ9</accession>
<feature type="signal peptide" evidence="1">
    <location>
        <begin position="1"/>
        <end position="21"/>
    </location>
</feature>
<reference evidence="2" key="1">
    <citation type="submission" date="2023-03" db="EMBL/GenBank/DDBJ databases">
        <title>Lomoglobus Profundus gen. nov., sp. nov., a novel member of the phylum Verrucomicrobia, isolated from deep-marine sediment of South China Sea.</title>
        <authorList>
            <person name="Ahmad T."/>
            <person name="Ishaq S.E."/>
            <person name="Wang F."/>
        </authorList>
    </citation>
    <scope>NUCLEOTIDE SEQUENCE</scope>
    <source>
        <strain evidence="2">LMO-M01</strain>
    </source>
</reference>
<sequence>MKSHRLALTALALSCVGLAHAQWQKFEDFEDGNLDKWIFTQSDVGTVADSSASIVVDPDAAGAAAGNHVLVLDPGSPFAIDHRSRLIGRPAAINYGTTGTLYYRWYTKTVTINGTEFSPALDMNVGLSAVDVPTQYNESGPVTGYKREDDPFRAYNGDPNPDNPSSVIGFQNLVTTRPDNIWVSQWYYVRNLSTADQSQDYQVYYRVGRSGTPVLAFPLSGDANEYGGFRAKPDGDIDPASAHLDVFYFTNSAGRIDEPQALDANFFADDIYVNQNGLDLTDPTAPTDGGDGGFVQLVANGTGGSAPDATAMSNIAVRGTVSSAAEPLTPGFVIVGSARQQVLIRAAGPALGALGVSGTMASPVLKLFKADGTQVAENTGWGNADNASIIRSTAATVGAFAWTDGSADCALLVSLEPGLYTAQVSGLDGGTGVVLVEVYGVQ</sequence>
<dbReference type="Proteomes" id="UP001218638">
    <property type="component" value="Chromosome"/>
</dbReference>
<evidence type="ECO:0000313" key="3">
    <source>
        <dbReference type="Proteomes" id="UP001218638"/>
    </source>
</evidence>
<dbReference type="EMBL" id="CP119075">
    <property type="protein sequence ID" value="WED65150.1"/>
    <property type="molecule type" value="Genomic_DNA"/>
</dbReference>
<proteinExistence type="predicted"/>